<dbReference type="Proteomes" id="UP001287445">
    <property type="component" value="Unassembled WGS sequence"/>
</dbReference>
<evidence type="ECO:0000313" key="3">
    <source>
        <dbReference type="EMBL" id="MDX4954076.1"/>
    </source>
</evidence>
<feature type="domain" description="Bacteriophage T5 Orf172 DNA-binding" evidence="2">
    <location>
        <begin position="358"/>
        <end position="441"/>
    </location>
</feature>
<name>A0AAJ2V9T8_DELAC</name>
<dbReference type="AlphaFoldDB" id="A0AAJ2V9T8"/>
<gene>
    <name evidence="3" type="ORF">SGN30_11705</name>
</gene>
<protein>
    <submittedName>
        <fullName evidence="3">DUF4041 domain-containing protein</fullName>
    </submittedName>
</protein>
<dbReference type="InterPro" id="IPR018306">
    <property type="entry name" value="Phage_T5_Orf172_DNA-bd"/>
</dbReference>
<dbReference type="RefSeq" id="WP_319073548.1">
    <property type="nucleotide sequence ID" value="NZ_JAWWMZ010000003.1"/>
</dbReference>
<keyword evidence="1" id="KW-0175">Coiled coil</keyword>
<dbReference type="InterPro" id="IPR025280">
    <property type="entry name" value="SNIPE"/>
</dbReference>
<evidence type="ECO:0000259" key="2">
    <source>
        <dbReference type="SMART" id="SM00974"/>
    </source>
</evidence>
<accession>A0AAJ2V9T8</accession>
<feature type="coiled-coil region" evidence="1">
    <location>
        <begin position="36"/>
        <end position="113"/>
    </location>
</feature>
<sequence>MTETFTPDIVIANGTKSGGQMTLSDFWNGTKHRVRAEGLEQELKASQSSADELRKRCEVLEGQLQQSGLLRLDEIKGLVKMEEDRLAQTKVQVATAQAEVDAAFRNLKDIQKAILVAEDTVELESFALYVPKYQFTNSTDYKGRLDAIREEQKESARRLSKEVESWGHAGVTLTKTEWKQLRKDVLKLSLRAFNSECENCIDNVKFNNFDRMEERIRRSFDACNKLLKRTECWWTEVVLQRKLVELHLAHEFQVKRAEEKEMARQAREDQREQEKLEREIREVRAKIDKERRHFASAIQKLQLRLASTQNEQEREGLQARLTEVVEQNRALDEEERLLDYREQNARAGYVYVISNIGAFGEGVYKIGMTRRLEPMDRVDELGDASVPFRFDVHALVFSDNAPALEAKLHAHFAVGRMNKVNGRKEFFRADLKEIEGVIRANYDAVVEVVHAAAAEQYRESLRMVMPAESIQAAELAVAAGAGADLLVASGVDNSGRDIFEDKASCAQ</sequence>
<organism evidence="3 4">
    <name type="scientific">Delftia acidovorans</name>
    <name type="common">Pseudomonas acidovorans</name>
    <name type="synonym">Comamonas acidovorans</name>
    <dbReference type="NCBI Taxonomy" id="80866"/>
    <lineage>
        <taxon>Bacteria</taxon>
        <taxon>Pseudomonadati</taxon>
        <taxon>Pseudomonadota</taxon>
        <taxon>Betaproteobacteria</taxon>
        <taxon>Burkholderiales</taxon>
        <taxon>Comamonadaceae</taxon>
        <taxon>Delftia</taxon>
    </lineage>
</organism>
<dbReference type="Pfam" id="PF13455">
    <property type="entry name" value="MUG113"/>
    <property type="match status" value="1"/>
</dbReference>
<evidence type="ECO:0000313" key="4">
    <source>
        <dbReference type="Proteomes" id="UP001287445"/>
    </source>
</evidence>
<reference evidence="3" key="1">
    <citation type="submission" date="2023-11" db="EMBL/GenBank/DDBJ databases">
        <title>Identification and selenium tolerance of Delftia acidovorans R3-25.</title>
        <authorList>
            <person name="Zhang S."/>
            <person name="Liu Y."/>
            <person name="Guo Y."/>
        </authorList>
    </citation>
    <scope>NUCLEOTIDE SEQUENCE</scope>
    <source>
        <strain evidence="3">R3-25</strain>
    </source>
</reference>
<dbReference type="EMBL" id="JAWWMZ010000003">
    <property type="protein sequence ID" value="MDX4954076.1"/>
    <property type="molecule type" value="Genomic_DNA"/>
</dbReference>
<feature type="coiled-coil region" evidence="1">
    <location>
        <begin position="256"/>
        <end position="334"/>
    </location>
</feature>
<dbReference type="SMART" id="SM00974">
    <property type="entry name" value="T5orf172"/>
    <property type="match status" value="1"/>
</dbReference>
<dbReference type="Pfam" id="PF13250">
    <property type="entry name" value="SNIPE"/>
    <property type="match status" value="1"/>
</dbReference>
<comment type="caution">
    <text evidence="3">The sequence shown here is derived from an EMBL/GenBank/DDBJ whole genome shotgun (WGS) entry which is preliminary data.</text>
</comment>
<evidence type="ECO:0000256" key="1">
    <source>
        <dbReference type="SAM" id="Coils"/>
    </source>
</evidence>
<proteinExistence type="predicted"/>